<dbReference type="InterPro" id="IPR025529">
    <property type="entry name" value="DUF4416"/>
</dbReference>
<dbReference type="Pfam" id="PF14385">
    <property type="entry name" value="DUF4416"/>
    <property type="match status" value="1"/>
</dbReference>
<dbReference type="AlphaFoldDB" id="B1GYW2"/>
<proteinExistence type="predicted"/>
<dbReference type="KEGG" id="rsd:TGRD_714"/>
<dbReference type="EMBL" id="AP009510">
    <property type="protein sequence ID" value="BAG14205.1"/>
    <property type="molecule type" value="Genomic_DNA"/>
</dbReference>
<reference evidence="2" key="1">
    <citation type="journal article" date="2008" name="Proc. Natl. Acad. Sci. U.S.A.">
        <title>Complete genome of the uncultured termite group 1 bacteria in a single host protist cell.</title>
        <authorList>
            <person name="Hongoh Y."/>
            <person name="Sharma V.K."/>
            <person name="Prakash T."/>
            <person name="Noda S."/>
            <person name="Taylor T.D."/>
            <person name="Kudo T."/>
            <person name="Sakaki Y."/>
            <person name="Toyoda A."/>
            <person name="Hattori M."/>
            <person name="Ohkuma M."/>
        </authorList>
    </citation>
    <scope>NUCLEOTIDE SEQUENCE [LARGE SCALE GENOMIC DNA]</scope>
    <source>
        <strain evidence="2">Rs-D17 genomovar Ri2008</strain>
    </source>
</reference>
<keyword evidence="2" id="KW-1185">Reference proteome</keyword>
<name>B1GYW2_ENDTX</name>
<sequence length="175" mass="19504">MGVISAPKKAKLFCGIISSSAEIEQKSLAGLEKKFGEIDLTSTVIPFDFSDYYNPEMGGNLKRFWISFKKLITAADIAGIKIFTNSTEASFSVNNKRQINIDPGYITPANVILATTKDYSHRIYLSDGIYGEVTAIYKKAAVVKLPWSYPDYLSNTAKEFLLKARKDLIEQLRTA</sequence>
<gene>
    <name evidence="1" type="ordered locus">TGRD_714</name>
</gene>
<evidence type="ECO:0000313" key="1">
    <source>
        <dbReference type="EMBL" id="BAG14205.1"/>
    </source>
</evidence>
<protein>
    <submittedName>
        <fullName evidence="1">DUF4416-domain protein</fullName>
    </submittedName>
</protein>
<accession>B1GYW2</accession>
<dbReference type="Proteomes" id="UP000001691">
    <property type="component" value="Chromosome"/>
</dbReference>
<evidence type="ECO:0000313" key="2">
    <source>
        <dbReference type="Proteomes" id="UP000001691"/>
    </source>
</evidence>
<organism evidence="1 2">
    <name type="scientific">Endomicrobium trichonymphae</name>
    <dbReference type="NCBI Taxonomy" id="1408204"/>
    <lineage>
        <taxon>Bacteria</taxon>
        <taxon>Pseudomonadati</taxon>
        <taxon>Elusimicrobiota</taxon>
        <taxon>Endomicrobiia</taxon>
        <taxon>Endomicrobiales</taxon>
        <taxon>Endomicrobiaceae</taxon>
        <taxon>Candidatus Endomicrobiellum</taxon>
    </lineage>
</organism>
<dbReference type="RefSeq" id="WP_015423726.1">
    <property type="nucleotide sequence ID" value="NC_020419.1"/>
</dbReference>
<dbReference type="HOGENOM" id="CLU_114103_0_0_0"/>
<dbReference type="PATRIC" id="fig|471821.5.peg.1238"/>